<comment type="caution">
    <text evidence="1">The sequence shown here is derived from an EMBL/GenBank/DDBJ whole genome shotgun (WGS) entry which is preliminary data.</text>
</comment>
<dbReference type="EMBL" id="CAJOBI010301359">
    <property type="protein sequence ID" value="CAF5165757.1"/>
    <property type="molecule type" value="Genomic_DNA"/>
</dbReference>
<organism evidence="1 2">
    <name type="scientific">Rotaria magnacalcarata</name>
    <dbReference type="NCBI Taxonomy" id="392030"/>
    <lineage>
        <taxon>Eukaryota</taxon>
        <taxon>Metazoa</taxon>
        <taxon>Spiralia</taxon>
        <taxon>Gnathifera</taxon>
        <taxon>Rotifera</taxon>
        <taxon>Eurotatoria</taxon>
        <taxon>Bdelloidea</taxon>
        <taxon>Philodinida</taxon>
        <taxon>Philodinidae</taxon>
        <taxon>Rotaria</taxon>
    </lineage>
</organism>
<name>A0A8S3GJB5_9BILA</name>
<evidence type="ECO:0000313" key="2">
    <source>
        <dbReference type="Proteomes" id="UP000676336"/>
    </source>
</evidence>
<proteinExistence type="predicted"/>
<gene>
    <name evidence="1" type="ORF">SMN809_LOCUS64965</name>
</gene>
<dbReference type="Proteomes" id="UP000676336">
    <property type="component" value="Unassembled WGS sequence"/>
</dbReference>
<accession>A0A8S3GJB5</accession>
<sequence>MASNSTTVEVDNNEK</sequence>
<evidence type="ECO:0000313" key="1">
    <source>
        <dbReference type="EMBL" id="CAF5165757.1"/>
    </source>
</evidence>
<feature type="non-terminal residue" evidence="1">
    <location>
        <position position="15"/>
    </location>
</feature>
<protein>
    <submittedName>
        <fullName evidence="1">Uncharacterized protein</fullName>
    </submittedName>
</protein>
<reference evidence="1" key="1">
    <citation type="submission" date="2021-02" db="EMBL/GenBank/DDBJ databases">
        <authorList>
            <person name="Nowell W R."/>
        </authorList>
    </citation>
    <scope>NUCLEOTIDE SEQUENCE</scope>
</reference>